<dbReference type="Gene3D" id="1.10.10.10">
    <property type="entry name" value="Winged helix-like DNA-binding domain superfamily/Winged helix DNA-binding domain"/>
    <property type="match status" value="1"/>
</dbReference>
<dbReference type="SUPFAM" id="SSF48452">
    <property type="entry name" value="TPR-like"/>
    <property type="match status" value="1"/>
</dbReference>
<keyword evidence="3" id="KW-0808">Transferase</keyword>
<evidence type="ECO:0000256" key="1">
    <source>
        <dbReference type="ARBA" id="ARBA00012513"/>
    </source>
</evidence>
<dbReference type="EC" id="2.7.11.1" evidence="1"/>
<gene>
    <name evidence="8" type="ORF">E6K81_13925</name>
</gene>
<dbReference type="PROSITE" id="PS50011">
    <property type="entry name" value="PROTEIN_KINASE_DOM"/>
    <property type="match status" value="1"/>
</dbReference>
<sequence>AAGDRLYYVTPYIEGETLRERIDRERHLALEDALRLAREIASALGYAHHRGLVHRDVKPENILLSDGMALVADFGIARATNVSHERRHTTAGTAIGTPPYMAPEQITGSPELDCRADLYSLGCVLFEMLAGAPPFTGPDESLAYQHLSVTPRAVSELRPGLPARVSATVAKALAKSPADRYATAARFAEALATALVDAPETAVTERSRRPPNNLPAERTSFVGRERELAECERLFEDTRLLTLTGMGGCGKTRLALKLAEKWLDQQPDGVWFVDLAPLTDESRVAETIAVALGVQEHAASSLESLRLHVRGKRLVVVLDNCEHLLSACATAVNALLDAESVVRVLATSRESLGVTGERLFAVRPLEVPPTGAAGDATRVESSEAVRLFVERAGLAQPGFTVTTQNAEALGEICRRLDGIPLAIELAAARIRILSVDQIRARLDDRFRLLTGSSRTALPRHQTLQATIQWSYDQLSADEQRLFRGLAVFAGGWTLAGAAQVAGDGRDEFQVIDLLARLVDKSLVIVEREHDGEPRYRMLETVRQYGQERLIESGEAEAPRHRHLGEFLALAEHAYAERYLREGRWTSRLELENGNFRAALAHARGTDAERYLALAGALAWYWLGLSHLHEGREHLTAAIASANPEPPRPARARALVGAGNILAWQGEAKAGLPWMEEAIRIWRALGDAREAGLAIETLGWAQFTASDDLAARATFEECLRIQRESGDPILVNRARVGLAQVLTALHEIGRVRPMAREIIAFSASTEDARSEHLGWHFLADAALIEGKCEESLGHYQRSLELARQTGDRVETSFEIQGIGMSLAGLGHAAAAMRLAAAARAEWDRVGADLHVRFWDELMDQYFGRARKELGPAPAQTEWERGARIPFDEAVTIALAASAGPQGADPASG</sequence>
<dbReference type="PANTHER" id="PTHR47691:SF3">
    <property type="entry name" value="HTH-TYPE TRANSCRIPTIONAL REGULATOR RV0890C-RELATED"/>
    <property type="match status" value="1"/>
</dbReference>
<dbReference type="Pfam" id="PF13424">
    <property type="entry name" value="TPR_12"/>
    <property type="match status" value="1"/>
</dbReference>
<keyword evidence="2" id="KW-0723">Serine/threonine-protein kinase</keyword>
<dbReference type="SMART" id="SM00220">
    <property type="entry name" value="S_TKc"/>
    <property type="match status" value="1"/>
</dbReference>
<proteinExistence type="predicted"/>
<reference evidence="8 9" key="1">
    <citation type="journal article" date="2019" name="Nat. Microbiol.">
        <title>Mediterranean grassland soil C-N compound turnover is dependent on rainfall and depth, and is mediated by genomically divergent microorganisms.</title>
        <authorList>
            <person name="Diamond S."/>
            <person name="Andeer P.F."/>
            <person name="Li Z."/>
            <person name="Crits-Christoph A."/>
            <person name="Burstein D."/>
            <person name="Anantharaman K."/>
            <person name="Lane K.R."/>
            <person name="Thomas B.C."/>
            <person name="Pan C."/>
            <person name="Northen T.R."/>
            <person name="Banfield J.F."/>
        </authorList>
    </citation>
    <scope>NUCLEOTIDE SEQUENCE [LARGE SCALE GENOMIC DNA]</scope>
    <source>
        <strain evidence="8">WS_11</strain>
    </source>
</reference>
<dbReference type="Pfam" id="PF13401">
    <property type="entry name" value="AAA_22"/>
    <property type="match status" value="1"/>
</dbReference>
<dbReference type="Gene3D" id="1.10.510.10">
    <property type="entry name" value="Transferase(Phosphotransferase) domain 1"/>
    <property type="match status" value="1"/>
</dbReference>
<evidence type="ECO:0000313" key="8">
    <source>
        <dbReference type="EMBL" id="TMQ69886.1"/>
    </source>
</evidence>
<dbReference type="SUPFAM" id="SSF56112">
    <property type="entry name" value="Protein kinase-like (PK-like)"/>
    <property type="match status" value="1"/>
</dbReference>
<dbReference type="Gene3D" id="1.25.40.10">
    <property type="entry name" value="Tetratricopeptide repeat domain"/>
    <property type="match status" value="1"/>
</dbReference>
<dbReference type="PANTHER" id="PTHR47691">
    <property type="entry name" value="REGULATOR-RELATED"/>
    <property type="match status" value="1"/>
</dbReference>
<evidence type="ECO:0000256" key="2">
    <source>
        <dbReference type="ARBA" id="ARBA00022527"/>
    </source>
</evidence>
<dbReference type="CDD" id="cd14014">
    <property type="entry name" value="STKc_PknB_like"/>
    <property type="match status" value="1"/>
</dbReference>
<dbReference type="InterPro" id="IPR011990">
    <property type="entry name" value="TPR-like_helical_dom_sf"/>
</dbReference>
<dbReference type="SUPFAM" id="SSF52540">
    <property type="entry name" value="P-loop containing nucleoside triphosphate hydrolases"/>
    <property type="match status" value="1"/>
</dbReference>
<dbReference type="InterPro" id="IPR058852">
    <property type="entry name" value="HTH_77"/>
</dbReference>
<dbReference type="FunFam" id="1.10.510.10:FF:000021">
    <property type="entry name" value="Serine/threonine protein kinase"/>
    <property type="match status" value="1"/>
</dbReference>
<dbReference type="AlphaFoldDB" id="A0A538U1V9"/>
<dbReference type="PROSITE" id="PS00108">
    <property type="entry name" value="PROTEIN_KINASE_ST"/>
    <property type="match status" value="1"/>
</dbReference>
<accession>A0A538U1V9</accession>
<dbReference type="Gene3D" id="3.40.50.300">
    <property type="entry name" value="P-loop containing nucleotide triphosphate hydrolases"/>
    <property type="match status" value="1"/>
</dbReference>
<name>A0A538U1V9_UNCEI</name>
<dbReference type="InterPro" id="IPR027417">
    <property type="entry name" value="P-loop_NTPase"/>
</dbReference>
<dbReference type="GO" id="GO:0005524">
    <property type="term" value="F:ATP binding"/>
    <property type="evidence" value="ECO:0007669"/>
    <property type="project" value="UniProtKB-KW"/>
</dbReference>
<dbReference type="EMBL" id="VBPB01000270">
    <property type="protein sequence ID" value="TMQ69886.1"/>
    <property type="molecule type" value="Genomic_DNA"/>
</dbReference>
<dbReference type="PRINTS" id="PR00364">
    <property type="entry name" value="DISEASERSIST"/>
</dbReference>
<dbReference type="Pfam" id="PF25872">
    <property type="entry name" value="HTH_77"/>
    <property type="match status" value="1"/>
</dbReference>
<organism evidence="8 9">
    <name type="scientific">Eiseniibacteriota bacterium</name>
    <dbReference type="NCBI Taxonomy" id="2212470"/>
    <lineage>
        <taxon>Bacteria</taxon>
        <taxon>Candidatus Eiseniibacteriota</taxon>
    </lineage>
</organism>
<dbReference type="InterPro" id="IPR049945">
    <property type="entry name" value="AAA_22"/>
</dbReference>
<evidence type="ECO:0000256" key="4">
    <source>
        <dbReference type="ARBA" id="ARBA00022741"/>
    </source>
</evidence>
<dbReference type="GO" id="GO:0004674">
    <property type="term" value="F:protein serine/threonine kinase activity"/>
    <property type="evidence" value="ECO:0007669"/>
    <property type="project" value="UniProtKB-KW"/>
</dbReference>
<keyword evidence="6" id="KW-0067">ATP-binding</keyword>
<protein>
    <recommendedName>
        <fullName evidence="1">non-specific serine/threonine protein kinase</fullName>
        <ecNumber evidence="1">2.7.11.1</ecNumber>
    </recommendedName>
</protein>
<feature type="non-terminal residue" evidence="8">
    <location>
        <position position="1"/>
    </location>
</feature>
<evidence type="ECO:0000256" key="5">
    <source>
        <dbReference type="ARBA" id="ARBA00022777"/>
    </source>
</evidence>
<dbReference type="InterPro" id="IPR011009">
    <property type="entry name" value="Kinase-like_dom_sf"/>
</dbReference>
<dbReference type="GO" id="GO:0016887">
    <property type="term" value="F:ATP hydrolysis activity"/>
    <property type="evidence" value="ECO:0007669"/>
    <property type="project" value="InterPro"/>
</dbReference>
<keyword evidence="4" id="KW-0547">Nucleotide-binding</keyword>
<evidence type="ECO:0000256" key="3">
    <source>
        <dbReference type="ARBA" id="ARBA00022679"/>
    </source>
</evidence>
<evidence type="ECO:0000256" key="6">
    <source>
        <dbReference type="ARBA" id="ARBA00022840"/>
    </source>
</evidence>
<feature type="domain" description="Protein kinase" evidence="7">
    <location>
        <begin position="1"/>
        <end position="192"/>
    </location>
</feature>
<dbReference type="Pfam" id="PF00069">
    <property type="entry name" value="Pkinase"/>
    <property type="match status" value="1"/>
</dbReference>
<keyword evidence="5" id="KW-0418">Kinase</keyword>
<dbReference type="InterPro" id="IPR036388">
    <property type="entry name" value="WH-like_DNA-bd_sf"/>
</dbReference>
<evidence type="ECO:0000313" key="9">
    <source>
        <dbReference type="Proteomes" id="UP000319771"/>
    </source>
</evidence>
<dbReference type="Proteomes" id="UP000319771">
    <property type="component" value="Unassembled WGS sequence"/>
</dbReference>
<comment type="caution">
    <text evidence="8">The sequence shown here is derived from an EMBL/GenBank/DDBJ whole genome shotgun (WGS) entry which is preliminary data.</text>
</comment>
<dbReference type="InterPro" id="IPR000719">
    <property type="entry name" value="Prot_kinase_dom"/>
</dbReference>
<dbReference type="InterPro" id="IPR008271">
    <property type="entry name" value="Ser/Thr_kinase_AS"/>
</dbReference>
<evidence type="ECO:0000259" key="7">
    <source>
        <dbReference type="PROSITE" id="PS50011"/>
    </source>
</evidence>